<dbReference type="PROSITE" id="PS50181">
    <property type="entry name" value="FBOX"/>
    <property type="match status" value="1"/>
</dbReference>
<dbReference type="RefSeq" id="XP_004340378.1">
    <property type="nucleotide sequence ID" value="XM_004340330.1"/>
</dbReference>
<evidence type="ECO:0000313" key="3">
    <source>
        <dbReference type="EMBL" id="ELR18354.1"/>
    </source>
</evidence>
<keyword evidence="4" id="KW-1185">Reference proteome</keyword>
<name>L8GYJ0_ACACF</name>
<gene>
    <name evidence="3" type="ORF">ACA1_321550</name>
</gene>
<dbReference type="InterPro" id="IPR036047">
    <property type="entry name" value="F-box-like_dom_sf"/>
</dbReference>
<dbReference type="Pfam" id="PF12937">
    <property type="entry name" value="F-box-like"/>
    <property type="match status" value="1"/>
</dbReference>
<dbReference type="SUPFAM" id="SSF81383">
    <property type="entry name" value="F-box domain"/>
    <property type="match status" value="1"/>
</dbReference>
<dbReference type="AlphaFoldDB" id="L8GYJ0"/>
<accession>L8GYJ0</accession>
<protein>
    <submittedName>
        <fullName evidence="3">Fbox domain containing protein</fullName>
    </submittedName>
</protein>
<dbReference type="InterPro" id="IPR001810">
    <property type="entry name" value="F-box_dom"/>
</dbReference>
<organism evidence="3 4">
    <name type="scientific">Acanthamoeba castellanii (strain ATCC 30010 / Neff)</name>
    <dbReference type="NCBI Taxonomy" id="1257118"/>
    <lineage>
        <taxon>Eukaryota</taxon>
        <taxon>Amoebozoa</taxon>
        <taxon>Discosea</taxon>
        <taxon>Longamoebia</taxon>
        <taxon>Centramoebida</taxon>
        <taxon>Acanthamoebidae</taxon>
        <taxon>Acanthamoeba</taxon>
    </lineage>
</organism>
<dbReference type="GeneID" id="14919136"/>
<dbReference type="Gene3D" id="1.20.1280.50">
    <property type="match status" value="1"/>
</dbReference>
<dbReference type="EMBL" id="KB007957">
    <property type="protein sequence ID" value="ELR18354.1"/>
    <property type="molecule type" value="Genomic_DNA"/>
</dbReference>
<reference evidence="3 4" key="1">
    <citation type="journal article" date="2013" name="Genome Biol.">
        <title>Genome of Acanthamoeba castellanii highlights extensive lateral gene transfer and early evolution of tyrosine kinase signaling.</title>
        <authorList>
            <person name="Clarke M."/>
            <person name="Lohan A.J."/>
            <person name="Liu B."/>
            <person name="Lagkouvardos I."/>
            <person name="Roy S."/>
            <person name="Zafar N."/>
            <person name="Bertelli C."/>
            <person name="Schilde C."/>
            <person name="Kianianmomeni A."/>
            <person name="Burglin T.R."/>
            <person name="Frech C."/>
            <person name="Turcotte B."/>
            <person name="Kopec K.O."/>
            <person name="Synnott J.M."/>
            <person name="Choo C."/>
            <person name="Paponov I."/>
            <person name="Finkler A."/>
            <person name="Soon Heng Tan C."/>
            <person name="Hutchins A.P."/>
            <person name="Weinmeier T."/>
            <person name="Rattei T."/>
            <person name="Chu J.S."/>
            <person name="Gimenez G."/>
            <person name="Irimia M."/>
            <person name="Rigden D.J."/>
            <person name="Fitzpatrick D.A."/>
            <person name="Lorenzo-Morales J."/>
            <person name="Bateman A."/>
            <person name="Chiu C.H."/>
            <person name="Tang P."/>
            <person name="Hegemann P."/>
            <person name="Fromm H."/>
            <person name="Raoult D."/>
            <person name="Greub G."/>
            <person name="Miranda-Saavedra D."/>
            <person name="Chen N."/>
            <person name="Nash P."/>
            <person name="Ginger M.L."/>
            <person name="Horn M."/>
            <person name="Schaap P."/>
            <person name="Caler L."/>
            <person name="Loftus B."/>
        </authorList>
    </citation>
    <scope>NUCLEOTIDE SEQUENCE [LARGE SCALE GENOMIC DNA]</scope>
    <source>
        <strain evidence="3 4">Neff</strain>
    </source>
</reference>
<proteinExistence type="predicted"/>
<dbReference type="KEGG" id="acan:ACA1_321550"/>
<feature type="region of interest" description="Disordered" evidence="1">
    <location>
        <begin position="139"/>
        <end position="191"/>
    </location>
</feature>
<feature type="domain" description="F-box" evidence="2">
    <location>
        <begin position="31"/>
        <end position="80"/>
    </location>
</feature>
<dbReference type="VEuPathDB" id="AmoebaDB:ACA1_321550"/>
<sequence length="374" mass="42160">MDDRPIGGDRRGQVFYQEMKSGGEKRFGLRLPPMDELPGEMVVAVLGWVEVLDLVASHQVCRRWRHLLSASGGGGLWRRSYLRTWPPPLSSAAHHAVIATAAQPIDWRALASASNATRTSKRGWRKWRHSCALPRLWRCRPRSAPSPRRPRRSPIMAPQAAEKKKKRKVMESESDDDKSAQAALQSAHQRHIADVQGPVEKAQQVLAYLNRVAGLRQRAHQLLHSFGPQGKANASEKVSKEHLLTMLFHGNMLYGKIHHKKIALGDVMHSLKYEASIVVYSLVTGLPLLMTYSFSYNLAESIDKLSWKSDQLEGVVEEMQCRAEAKADYAALQVFLFGWENADTVDPPALEKFIEGVFVPTNNFYVNCWVPRPK</sequence>
<evidence type="ECO:0000259" key="2">
    <source>
        <dbReference type="PROSITE" id="PS50181"/>
    </source>
</evidence>
<evidence type="ECO:0000256" key="1">
    <source>
        <dbReference type="SAM" id="MobiDB-lite"/>
    </source>
</evidence>
<evidence type="ECO:0000313" key="4">
    <source>
        <dbReference type="Proteomes" id="UP000011083"/>
    </source>
</evidence>
<dbReference type="Proteomes" id="UP000011083">
    <property type="component" value="Unassembled WGS sequence"/>
</dbReference>